<evidence type="ECO:0000313" key="2">
    <source>
        <dbReference type="Proteomes" id="UP000299102"/>
    </source>
</evidence>
<dbReference type="EMBL" id="BGZK01001102">
    <property type="protein sequence ID" value="GBP71253.1"/>
    <property type="molecule type" value="Genomic_DNA"/>
</dbReference>
<keyword evidence="2" id="KW-1185">Reference proteome</keyword>
<comment type="caution">
    <text evidence="1">The sequence shown here is derived from an EMBL/GenBank/DDBJ whole genome shotgun (WGS) entry which is preliminary data.</text>
</comment>
<name>A0A4C1Y7D1_EUMVA</name>
<gene>
    <name evidence="1" type="ORF">EVAR_79535_1</name>
</gene>
<sequence>MIVRLCSLSLSIIGEIKELGLCAGEHAQPPAMDIIIDSGRRYEFDRGRVPLHDEGLPSAAFTEENVATVRRIYCRISLESAAAKEELQTYKHTYIQTYRYAVKAANESDTSTNGNLVKIVSTYRAVWELGFKNLYQKNFNDIIDYTSITAIDRYINTPAFPSVPDPITTLVTTVISSYQPKLGQREGLMVEGPQPKVNRLWKRMSQKWNYQKLTRLLN</sequence>
<dbReference type="Proteomes" id="UP000299102">
    <property type="component" value="Unassembled WGS sequence"/>
</dbReference>
<evidence type="ECO:0000313" key="1">
    <source>
        <dbReference type="EMBL" id="GBP71253.1"/>
    </source>
</evidence>
<reference evidence="1 2" key="1">
    <citation type="journal article" date="2019" name="Commun. Biol.">
        <title>The bagworm genome reveals a unique fibroin gene that provides high tensile strength.</title>
        <authorList>
            <person name="Kono N."/>
            <person name="Nakamura H."/>
            <person name="Ohtoshi R."/>
            <person name="Tomita M."/>
            <person name="Numata K."/>
            <person name="Arakawa K."/>
        </authorList>
    </citation>
    <scope>NUCLEOTIDE SEQUENCE [LARGE SCALE GENOMIC DNA]</scope>
</reference>
<dbReference type="AlphaFoldDB" id="A0A4C1Y7D1"/>
<accession>A0A4C1Y7D1</accession>
<organism evidence="1 2">
    <name type="scientific">Eumeta variegata</name>
    <name type="common">Bagworm moth</name>
    <name type="synonym">Eumeta japonica</name>
    <dbReference type="NCBI Taxonomy" id="151549"/>
    <lineage>
        <taxon>Eukaryota</taxon>
        <taxon>Metazoa</taxon>
        <taxon>Ecdysozoa</taxon>
        <taxon>Arthropoda</taxon>
        <taxon>Hexapoda</taxon>
        <taxon>Insecta</taxon>
        <taxon>Pterygota</taxon>
        <taxon>Neoptera</taxon>
        <taxon>Endopterygota</taxon>
        <taxon>Lepidoptera</taxon>
        <taxon>Glossata</taxon>
        <taxon>Ditrysia</taxon>
        <taxon>Tineoidea</taxon>
        <taxon>Psychidae</taxon>
        <taxon>Oiketicinae</taxon>
        <taxon>Eumeta</taxon>
    </lineage>
</organism>
<protein>
    <submittedName>
        <fullName evidence="1">Uncharacterized protein</fullName>
    </submittedName>
</protein>
<proteinExistence type="predicted"/>